<dbReference type="EMBL" id="ASPP01024032">
    <property type="protein sequence ID" value="ETO09500.1"/>
    <property type="molecule type" value="Genomic_DNA"/>
</dbReference>
<feature type="transmembrane region" description="Helical" evidence="1">
    <location>
        <begin position="178"/>
        <end position="200"/>
    </location>
</feature>
<reference evidence="2 3" key="1">
    <citation type="journal article" date="2013" name="Curr. Biol.">
        <title>The Genome of the Foraminiferan Reticulomyxa filosa.</title>
        <authorList>
            <person name="Glockner G."/>
            <person name="Hulsmann N."/>
            <person name="Schleicher M."/>
            <person name="Noegel A.A."/>
            <person name="Eichinger L."/>
            <person name="Gallinger C."/>
            <person name="Pawlowski J."/>
            <person name="Sierra R."/>
            <person name="Euteneuer U."/>
            <person name="Pillet L."/>
            <person name="Moustafa A."/>
            <person name="Platzer M."/>
            <person name="Groth M."/>
            <person name="Szafranski K."/>
            <person name="Schliwa M."/>
        </authorList>
    </citation>
    <scope>NUCLEOTIDE SEQUENCE [LARGE SCALE GENOMIC DNA]</scope>
</reference>
<accession>X6M900</accession>
<evidence type="ECO:0000256" key="1">
    <source>
        <dbReference type="SAM" id="Phobius"/>
    </source>
</evidence>
<dbReference type="Proteomes" id="UP000023152">
    <property type="component" value="Unassembled WGS sequence"/>
</dbReference>
<keyword evidence="1" id="KW-0812">Transmembrane</keyword>
<evidence type="ECO:0000313" key="2">
    <source>
        <dbReference type="EMBL" id="ETO09500.1"/>
    </source>
</evidence>
<organism evidence="2 3">
    <name type="scientific">Reticulomyxa filosa</name>
    <dbReference type="NCBI Taxonomy" id="46433"/>
    <lineage>
        <taxon>Eukaryota</taxon>
        <taxon>Sar</taxon>
        <taxon>Rhizaria</taxon>
        <taxon>Retaria</taxon>
        <taxon>Foraminifera</taxon>
        <taxon>Monothalamids</taxon>
        <taxon>Reticulomyxidae</taxon>
        <taxon>Reticulomyxa</taxon>
    </lineage>
</organism>
<comment type="caution">
    <text evidence="2">The sequence shown here is derived from an EMBL/GenBank/DDBJ whole genome shotgun (WGS) entry which is preliminary data.</text>
</comment>
<keyword evidence="1" id="KW-1133">Transmembrane helix</keyword>
<name>X6M900_RETFI</name>
<keyword evidence="1" id="KW-0472">Membrane</keyword>
<proteinExistence type="predicted"/>
<evidence type="ECO:0000313" key="3">
    <source>
        <dbReference type="Proteomes" id="UP000023152"/>
    </source>
</evidence>
<dbReference type="AlphaFoldDB" id="X6M900"/>
<protein>
    <submittedName>
        <fullName evidence="2">Uncharacterized protein</fullName>
    </submittedName>
</protein>
<gene>
    <name evidence="2" type="ORF">RFI_27876</name>
</gene>
<sequence>MHVRTYMLGLDTQYLQQYYGGFEMMYTVYNFSNLFATPLTSKQSNGTSKFGLRDGTPNYSTGFSMQSYIINKTPTRIPETVWMLFNAGIESCSGGYRVSKLGELIDVQKVMNNGTKHLHSENQFTGCFNQSVGDNVPLIMFQSLDAPLTAFVGFNNSYDNFIPFPIPLDVDNDLRFGFAYSLVNNIWGVVSYFVFFLIAYTHTKKRIALVFAKELSLVVSL</sequence>
<keyword evidence="3" id="KW-1185">Reference proteome</keyword>